<evidence type="ECO:0000256" key="15">
    <source>
        <dbReference type="SAM" id="MobiDB-lite"/>
    </source>
</evidence>
<dbReference type="InterPro" id="IPR036859">
    <property type="entry name" value="CAP-Gly_dom_sf"/>
</dbReference>
<dbReference type="InterPro" id="IPR013085">
    <property type="entry name" value="U1-CZ_Znf_C2H2"/>
</dbReference>
<dbReference type="PANTHER" id="PTHR45973:SF9">
    <property type="entry name" value="LEUCINE-RICH REPEAT-CONTAINING PROTEIN 46"/>
    <property type="match status" value="1"/>
</dbReference>
<feature type="compositionally biased region" description="Basic residues" evidence="15">
    <location>
        <begin position="874"/>
        <end position="884"/>
    </location>
</feature>
<dbReference type="FunFam" id="2.30.30.190:FF:000008">
    <property type="entry name" value="Tubulin-specific chaperone E"/>
    <property type="match status" value="1"/>
</dbReference>
<dbReference type="SUPFAM" id="SSF74924">
    <property type="entry name" value="Cap-Gly domain"/>
    <property type="match status" value="1"/>
</dbReference>
<proteinExistence type="inferred from homology"/>
<evidence type="ECO:0000256" key="4">
    <source>
        <dbReference type="ARBA" id="ARBA00015004"/>
    </source>
</evidence>
<comment type="caution">
    <text evidence="17">The sequence shown here is derived from an EMBL/GenBank/DDBJ whole genome shotgun (WGS) entry which is preliminary data.</text>
</comment>
<dbReference type="PANTHER" id="PTHR45973">
    <property type="entry name" value="PROTEIN PHOSPHATASE 1 REGULATORY SUBUNIT SDS22-RELATED"/>
    <property type="match status" value="1"/>
</dbReference>
<feature type="region of interest" description="Disordered" evidence="15">
    <location>
        <begin position="548"/>
        <end position="573"/>
    </location>
</feature>
<dbReference type="InterPro" id="IPR050576">
    <property type="entry name" value="Cilia_flagella_integrity"/>
</dbReference>
<dbReference type="InterPro" id="IPR001611">
    <property type="entry name" value="Leu-rich_rpt"/>
</dbReference>
<dbReference type="eggNOG" id="KOG3207">
    <property type="taxonomic scope" value="Eukaryota"/>
</dbReference>
<evidence type="ECO:0000256" key="8">
    <source>
        <dbReference type="ARBA" id="ARBA00022737"/>
    </source>
</evidence>
<feature type="region of interest" description="Disordered" evidence="15">
    <location>
        <begin position="627"/>
        <end position="706"/>
    </location>
</feature>
<dbReference type="AlphaFoldDB" id="A0A1S9DLQ0"/>
<protein>
    <recommendedName>
        <fullName evidence="4">Tubulin-specific chaperone E</fullName>
    </recommendedName>
    <alternativeName>
        <fullName evidence="14">Tubulin-folding cofactor E</fullName>
    </alternativeName>
</protein>
<dbReference type="SUPFAM" id="SSF57667">
    <property type="entry name" value="beta-beta-alpha zinc fingers"/>
    <property type="match status" value="1"/>
</dbReference>
<gene>
    <name evidence="17" type="ORF">OAory_01057860</name>
</gene>
<feature type="compositionally biased region" description="Basic and acidic residues" evidence="15">
    <location>
        <begin position="765"/>
        <end position="774"/>
    </location>
</feature>
<comment type="subcellular location">
    <subcellularLocation>
        <location evidence="1">Cell projection</location>
        <location evidence="1">Cilium</location>
    </subcellularLocation>
    <subcellularLocation>
        <location evidence="2">Cytoplasm</location>
    </subcellularLocation>
</comment>
<dbReference type="InterPro" id="IPR000938">
    <property type="entry name" value="CAP-Gly_domain"/>
</dbReference>
<dbReference type="InterPro" id="IPR036236">
    <property type="entry name" value="Znf_C2H2_sf"/>
</dbReference>
<dbReference type="Pfam" id="PF01302">
    <property type="entry name" value="CAP_GLY"/>
    <property type="match status" value="1"/>
</dbReference>
<feature type="compositionally biased region" description="Basic and acidic residues" evidence="15">
    <location>
        <begin position="815"/>
        <end position="832"/>
    </location>
</feature>
<keyword evidence="6" id="KW-0433">Leucine-rich repeat</keyword>
<dbReference type="EMBL" id="MKZY01000004">
    <property type="protein sequence ID" value="OOO09978.1"/>
    <property type="molecule type" value="Genomic_DNA"/>
</dbReference>
<feature type="compositionally biased region" description="Basic and acidic residues" evidence="15">
    <location>
        <begin position="641"/>
        <end position="667"/>
    </location>
</feature>
<evidence type="ECO:0000313" key="18">
    <source>
        <dbReference type="Proteomes" id="UP000190312"/>
    </source>
</evidence>
<comment type="similarity">
    <text evidence="3">Belongs to the TBCE family.</text>
</comment>
<evidence type="ECO:0000256" key="10">
    <source>
        <dbReference type="ARBA" id="ARBA00022833"/>
    </source>
</evidence>
<dbReference type="Gene3D" id="3.80.10.10">
    <property type="entry name" value="Ribonuclease Inhibitor"/>
    <property type="match status" value="3"/>
</dbReference>
<evidence type="ECO:0000256" key="3">
    <source>
        <dbReference type="ARBA" id="ARBA00006286"/>
    </source>
</evidence>
<evidence type="ECO:0000256" key="2">
    <source>
        <dbReference type="ARBA" id="ARBA00004496"/>
    </source>
</evidence>
<evidence type="ECO:0000256" key="5">
    <source>
        <dbReference type="ARBA" id="ARBA00022490"/>
    </source>
</evidence>
<dbReference type="SMART" id="SM01052">
    <property type="entry name" value="CAP_GLY"/>
    <property type="match status" value="1"/>
</dbReference>
<keyword evidence="7" id="KW-0479">Metal-binding</keyword>
<evidence type="ECO:0000256" key="1">
    <source>
        <dbReference type="ARBA" id="ARBA00004138"/>
    </source>
</evidence>
<keyword evidence="13" id="KW-0966">Cell projection</keyword>
<dbReference type="Pfam" id="PF06220">
    <property type="entry name" value="zf-U1"/>
    <property type="match status" value="1"/>
</dbReference>
<evidence type="ECO:0000256" key="12">
    <source>
        <dbReference type="ARBA" id="ARBA00023186"/>
    </source>
</evidence>
<dbReference type="OrthoDB" id="5273213at2759"/>
<dbReference type="SUPFAM" id="SSF52047">
    <property type="entry name" value="RNI-like"/>
    <property type="match status" value="1"/>
</dbReference>
<evidence type="ECO:0000256" key="13">
    <source>
        <dbReference type="ARBA" id="ARBA00023273"/>
    </source>
</evidence>
<keyword evidence="9" id="KW-0863">Zinc-finger</keyword>
<accession>A0A1S9DLQ0</accession>
<keyword evidence="10" id="KW-0862">Zinc</keyword>
<keyword evidence="5" id="KW-0963">Cytoplasm</keyword>
<sequence>MDSTGCVNQRRSYNGELCTIRYAGKVAGTTGEWLGVEWDDPTRGKHSGEHQGVRYFTCKSKNPTAGSFVRPSRAADKPRSFLEALREKYASEFEEEAARRKLGDAASGDSLHKPIAISGKIVEEVGFDKIRKQLAELQELKIVLLDGLRVAGVLAHEGSAEQFQSACKEIEQTCPKIVELDLSRNLLNRWRDVASICDSLKRLKTLKLNGNRMDPPVGEGLRFERITELQLDDTLLSWDEISALTYQFSSLTTLIASANQISYISSPLSSTITTLTLEDNEISSLSSLRQLVSLDSLSCLSLRGNRINKIYESSPDEASPLRFSKNLQSVDLSRNRIDNWLFVNQLSLVFPGLQTLRISGNPLHDQSVGPSIVTGLPEKTMTIDEAYMLTLSRIASLKMLNYGTITEKDRSNAELYYLSLIGKELSAFPESAAREILPKHPRYSELCEIYGEPVIRRATALTGSGVAVNPRSVAARLLRIAFCLRRELPNPGNSVMNQDNALKEEVKVKEIPRSFDTYQVKAIVSRLFDLAPYEFRLIWETDELDPVSKQNIDDEDGWDSEDESINPSEPRNSSAFVKREVELVDGTRDIGFLFQSDLTEARIRVEPRYWCKQCKIFIRDTAFERTQHEATGKHQGNLKRFLRDIHRDNERQQRETQRAKSEVERLRQTVSGNAAGKSGNAASWKPAAPAPQASPRPVSLDERKKQMAQLAEMGVAIPDEYRGDMALAGEWQTVSEKVIGADGEKTGPSLGVRKRKHEGDEEEEEAKREAERFVSKGWGSRTREYPGAQDDADLDALLESTKDVKKAKPSTAEATPKENDKEAADVPSKGEGDSAAADSEQMPQTEKEQSEAAAVPPAPMAKSEPEEASTGVIFKKRKPKVMRK</sequence>
<evidence type="ECO:0000256" key="14">
    <source>
        <dbReference type="ARBA" id="ARBA00030180"/>
    </source>
</evidence>
<feature type="compositionally biased region" description="Low complexity" evidence="15">
    <location>
        <begin position="671"/>
        <end position="687"/>
    </location>
</feature>
<dbReference type="GO" id="GO:0008270">
    <property type="term" value="F:zinc ion binding"/>
    <property type="evidence" value="ECO:0007669"/>
    <property type="project" value="UniProtKB-KW"/>
</dbReference>
<feature type="domain" description="CAP-Gly" evidence="16">
    <location>
        <begin position="24"/>
        <end position="70"/>
    </location>
</feature>
<dbReference type="Gene3D" id="3.30.160.60">
    <property type="entry name" value="Classic Zinc Finger"/>
    <property type="match status" value="1"/>
</dbReference>
<dbReference type="GO" id="GO:0005737">
    <property type="term" value="C:cytoplasm"/>
    <property type="evidence" value="ECO:0007669"/>
    <property type="project" value="UniProtKB-SubCell"/>
</dbReference>
<keyword evidence="11" id="KW-0969">Cilium</keyword>
<feature type="compositionally biased region" description="Acidic residues" evidence="15">
    <location>
        <begin position="553"/>
        <end position="564"/>
    </location>
</feature>
<dbReference type="VEuPathDB" id="FungiDB:AO090003001027"/>
<dbReference type="Proteomes" id="UP000190312">
    <property type="component" value="Unassembled WGS sequence"/>
</dbReference>
<evidence type="ECO:0000256" key="9">
    <source>
        <dbReference type="ARBA" id="ARBA00022771"/>
    </source>
</evidence>
<evidence type="ECO:0000313" key="17">
    <source>
        <dbReference type="EMBL" id="OOO09978.1"/>
    </source>
</evidence>
<reference evidence="17 18" key="1">
    <citation type="submission" date="2016-10" db="EMBL/GenBank/DDBJ databases">
        <title>Genome sequencing of Aspergillus oryzae BCC7051.</title>
        <authorList>
            <person name="Thammarongtham C."/>
            <person name="Vorapreeda T."/>
            <person name="Nookaew I."/>
            <person name="Srisuk T."/>
            <person name="Land M."/>
            <person name="Jeennor S."/>
            <person name="Laoteng K."/>
        </authorList>
    </citation>
    <scope>NUCLEOTIDE SEQUENCE [LARGE SCALE GENOMIC DNA]</scope>
    <source>
        <strain evidence="17 18">BCC7051</strain>
    </source>
</reference>
<evidence type="ECO:0000256" key="7">
    <source>
        <dbReference type="ARBA" id="ARBA00022723"/>
    </source>
</evidence>
<dbReference type="PROSITE" id="PS50245">
    <property type="entry name" value="CAP_GLY_2"/>
    <property type="match status" value="1"/>
</dbReference>
<dbReference type="VEuPathDB" id="FungiDB:AO090003001028"/>
<name>A0A1S9DLQ0_ASPOZ</name>
<feature type="region of interest" description="Disordered" evidence="15">
    <location>
        <begin position="738"/>
        <end position="884"/>
    </location>
</feature>
<evidence type="ECO:0000256" key="6">
    <source>
        <dbReference type="ARBA" id="ARBA00022614"/>
    </source>
</evidence>
<keyword evidence="12" id="KW-0143">Chaperone</keyword>
<organism evidence="17 18">
    <name type="scientific">Aspergillus oryzae</name>
    <name type="common">Yellow koji mold</name>
    <dbReference type="NCBI Taxonomy" id="5062"/>
    <lineage>
        <taxon>Eukaryota</taxon>
        <taxon>Fungi</taxon>
        <taxon>Dikarya</taxon>
        <taxon>Ascomycota</taxon>
        <taxon>Pezizomycotina</taxon>
        <taxon>Eurotiomycetes</taxon>
        <taxon>Eurotiomycetidae</taxon>
        <taxon>Eurotiales</taxon>
        <taxon>Aspergillaceae</taxon>
        <taxon>Aspergillus</taxon>
        <taxon>Aspergillus subgen. Circumdati</taxon>
    </lineage>
</organism>
<dbReference type="InterPro" id="IPR032675">
    <property type="entry name" value="LRR_dom_sf"/>
</dbReference>
<dbReference type="Gene3D" id="2.30.30.190">
    <property type="entry name" value="CAP Gly-rich-like domain"/>
    <property type="match status" value="1"/>
</dbReference>
<keyword evidence="8" id="KW-0677">Repeat</keyword>
<dbReference type="PROSITE" id="PS51450">
    <property type="entry name" value="LRR"/>
    <property type="match status" value="1"/>
</dbReference>
<evidence type="ECO:0000256" key="11">
    <source>
        <dbReference type="ARBA" id="ARBA00023069"/>
    </source>
</evidence>
<evidence type="ECO:0000259" key="16">
    <source>
        <dbReference type="PROSITE" id="PS50245"/>
    </source>
</evidence>